<comment type="subcellular location">
    <subcellularLocation>
        <location evidence="2">Cytoplasm</location>
    </subcellularLocation>
</comment>
<reference evidence="3 4" key="1">
    <citation type="submission" date="2023-05" db="EMBL/GenBank/DDBJ databases">
        <title>Draft genome of Paenibacillus sp. CCS26.</title>
        <authorList>
            <person name="Akita H."/>
            <person name="Shinto Y."/>
            <person name="Kimura Z."/>
        </authorList>
    </citation>
    <scope>NUCLEOTIDE SEQUENCE [LARGE SCALE GENOMIC DNA]</scope>
    <source>
        <strain evidence="3 4">CCS26</strain>
    </source>
</reference>
<dbReference type="Pfam" id="PF05979">
    <property type="entry name" value="DUF896"/>
    <property type="match status" value="1"/>
</dbReference>
<dbReference type="PANTHER" id="PTHR37300">
    <property type="entry name" value="UPF0291 PROTEIN CBO2609/CLC_2481"/>
    <property type="match status" value="1"/>
</dbReference>
<dbReference type="PANTHER" id="PTHR37300:SF1">
    <property type="entry name" value="UPF0291 PROTEIN YNZC"/>
    <property type="match status" value="1"/>
</dbReference>
<sequence>MIAILGRINELSRKQHAEGLNEQEKKEQAELRKEYIQQIRGQVHDMLLGVSIIDDNGYDVTPKKLAADKAILLRDERQTDSLTY</sequence>
<dbReference type="SUPFAM" id="SSF158221">
    <property type="entry name" value="YnzC-like"/>
    <property type="match status" value="1"/>
</dbReference>
<dbReference type="Gene3D" id="1.10.287.540">
    <property type="entry name" value="Helix hairpin bin"/>
    <property type="match status" value="1"/>
</dbReference>
<dbReference type="HAMAP" id="MF_01103">
    <property type="entry name" value="UPF0291"/>
    <property type="match status" value="1"/>
</dbReference>
<dbReference type="EMBL" id="BTCL01000006">
    <property type="protein sequence ID" value="GMK45114.1"/>
    <property type="molecule type" value="Genomic_DNA"/>
</dbReference>
<dbReference type="RefSeq" id="WP_317979926.1">
    <property type="nucleotide sequence ID" value="NZ_BTCL01000006.1"/>
</dbReference>
<evidence type="ECO:0000313" key="3">
    <source>
        <dbReference type="EMBL" id="GMK45114.1"/>
    </source>
</evidence>
<proteinExistence type="inferred from homology"/>
<comment type="caution">
    <text evidence="3">The sequence shown here is derived from an EMBL/GenBank/DDBJ whole genome shotgun (WGS) entry which is preliminary data.</text>
</comment>
<dbReference type="Proteomes" id="UP001285921">
    <property type="component" value="Unassembled WGS sequence"/>
</dbReference>
<keyword evidence="4" id="KW-1185">Reference proteome</keyword>
<keyword evidence="1 2" id="KW-0963">Cytoplasm</keyword>
<dbReference type="InterPro" id="IPR009242">
    <property type="entry name" value="DUF896"/>
</dbReference>
<accession>A0ABQ6NK09</accession>
<name>A0ABQ6NK09_9BACL</name>
<evidence type="ECO:0000256" key="1">
    <source>
        <dbReference type="ARBA" id="ARBA00022490"/>
    </source>
</evidence>
<evidence type="ECO:0000313" key="4">
    <source>
        <dbReference type="Proteomes" id="UP001285921"/>
    </source>
</evidence>
<comment type="similarity">
    <text evidence="2">Belongs to the UPF0291 family.</text>
</comment>
<evidence type="ECO:0000256" key="2">
    <source>
        <dbReference type="HAMAP-Rule" id="MF_01103"/>
    </source>
</evidence>
<organism evidence="3 4">
    <name type="scientific">Paenibacillus glycanilyticus</name>
    <dbReference type="NCBI Taxonomy" id="126569"/>
    <lineage>
        <taxon>Bacteria</taxon>
        <taxon>Bacillati</taxon>
        <taxon>Bacillota</taxon>
        <taxon>Bacilli</taxon>
        <taxon>Bacillales</taxon>
        <taxon>Paenibacillaceae</taxon>
        <taxon>Paenibacillus</taxon>
    </lineage>
</organism>
<gene>
    <name evidence="3" type="ORF">PghCCS26_22420</name>
</gene>
<protein>
    <recommendedName>
        <fullName evidence="2">UPF0291 protein PghCCS26_22420</fullName>
    </recommendedName>
</protein>